<evidence type="ECO:0000256" key="4">
    <source>
        <dbReference type="ARBA" id="ARBA00023014"/>
    </source>
</evidence>
<accession>A0A024Q6M6</accession>
<proteinExistence type="predicted"/>
<dbReference type="Proteomes" id="UP000028875">
    <property type="component" value="Unassembled WGS sequence"/>
</dbReference>
<name>A0A024Q6M6_9BACI</name>
<dbReference type="CDD" id="cd00056">
    <property type="entry name" value="ENDO3c"/>
    <property type="match status" value="1"/>
</dbReference>
<keyword evidence="2" id="KW-0479">Metal-binding</keyword>
<evidence type="ECO:0000256" key="1">
    <source>
        <dbReference type="ARBA" id="ARBA00022485"/>
    </source>
</evidence>
<dbReference type="AlphaFoldDB" id="A0A024Q6M6"/>
<dbReference type="GO" id="GO:0051539">
    <property type="term" value="F:4 iron, 4 sulfur cluster binding"/>
    <property type="evidence" value="ECO:0007669"/>
    <property type="project" value="UniProtKB-KW"/>
</dbReference>
<keyword evidence="4" id="KW-0411">Iron-sulfur</keyword>
<dbReference type="GO" id="GO:0003824">
    <property type="term" value="F:catalytic activity"/>
    <property type="evidence" value="ECO:0007669"/>
    <property type="project" value="InterPro"/>
</dbReference>
<evidence type="ECO:0000259" key="5">
    <source>
        <dbReference type="SMART" id="SM00478"/>
    </source>
</evidence>
<reference evidence="7" key="2">
    <citation type="submission" date="2014-05" db="EMBL/GenBank/DDBJ databases">
        <title>Draft genome sequence of Virgibacillus massiliensis Vm-5.</title>
        <authorList>
            <person name="Khelaifia S."/>
            <person name="Croce O."/>
            <person name="Lagier J.C."/>
            <person name="Raoult D."/>
        </authorList>
    </citation>
    <scope>NUCLEOTIDE SEQUENCE [LARGE SCALE GENOMIC DNA]</scope>
    <source>
        <strain evidence="7">Vm-5</strain>
    </source>
</reference>
<dbReference type="Gene3D" id="1.10.1670.10">
    <property type="entry name" value="Helix-hairpin-Helix base-excision DNA repair enzymes (C-terminal)"/>
    <property type="match status" value="1"/>
</dbReference>
<dbReference type="PANTHER" id="PTHR10359">
    <property type="entry name" value="A/G-SPECIFIC ADENINE GLYCOSYLASE/ENDONUCLEASE III"/>
    <property type="match status" value="1"/>
</dbReference>
<evidence type="ECO:0000256" key="2">
    <source>
        <dbReference type="ARBA" id="ARBA00022723"/>
    </source>
</evidence>
<comment type="caution">
    <text evidence="6">The sequence shown here is derived from an EMBL/GenBank/DDBJ whole genome shotgun (WGS) entry which is preliminary data.</text>
</comment>
<dbReference type="Gene3D" id="1.10.340.30">
    <property type="entry name" value="Hypothetical protein, domain 2"/>
    <property type="match status" value="1"/>
</dbReference>
<dbReference type="GO" id="GO:0006284">
    <property type="term" value="P:base-excision repair"/>
    <property type="evidence" value="ECO:0007669"/>
    <property type="project" value="InterPro"/>
</dbReference>
<dbReference type="RefSeq" id="WP_021289997.1">
    <property type="nucleotide sequence ID" value="NZ_BNER01000001.1"/>
</dbReference>
<dbReference type="InterPro" id="IPR003265">
    <property type="entry name" value="HhH-GPD_domain"/>
</dbReference>
<dbReference type="PIRSF" id="PIRSF001435">
    <property type="entry name" value="Nth"/>
    <property type="match status" value="1"/>
</dbReference>
<dbReference type="STRING" id="1462526.BN990_00396"/>
<evidence type="ECO:0000313" key="7">
    <source>
        <dbReference type="Proteomes" id="UP000028875"/>
    </source>
</evidence>
<dbReference type="EMBL" id="CCDP010000001">
    <property type="protein sequence ID" value="CDQ38129.1"/>
    <property type="molecule type" value="Genomic_DNA"/>
</dbReference>
<keyword evidence="7" id="KW-1185">Reference proteome</keyword>
<dbReference type="eggNOG" id="COG2231">
    <property type="taxonomic scope" value="Bacteria"/>
</dbReference>
<evidence type="ECO:0000313" key="6">
    <source>
        <dbReference type="EMBL" id="CDQ38129.1"/>
    </source>
</evidence>
<keyword evidence="1" id="KW-0004">4Fe-4S</keyword>
<dbReference type="InterPro" id="IPR011257">
    <property type="entry name" value="DNA_glycosylase"/>
</dbReference>
<protein>
    <submittedName>
        <fullName evidence="6">3-methyladenine DNA glycosylase</fullName>
    </submittedName>
</protein>
<reference evidence="6 7" key="1">
    <citation type="submission" date="2014-03" db="EMBL/GenBank/DDBJ databases">
        <authorList>
            <person name="Urmite Genomes U."/>
        </authorList>
    </citation>
    <scope>NUCLEOTIDE SEQUENCE [LARGE SCALE GENOMIC DNA]</scope>
    <source>
        <strain evidence="6 7">Vm-5</strain>
    </source>
</reference>
<organism evidence="6 7">
    <name type="scientific">Virgibacillus massiliensis</name>
    <dbReference type="NCBI Taxonomy" id="1462526"/>
    <lineage>
        <taxon>Bacteria</taxon>
        <taxon>Bacillati</taxon>
        <taxon>Bacillota</taxon>
        <taxon>Bacilli</taxon>
        <taxon>Bacillales</taxon>
        <taxon>Bacillaceae</taxon>
        <taxon>Virgibacillus</taxon>
    </lineage>
</organism>
<keyword evidence="3" id="KW-0408">Iron</keyword>
<dbReference type="PANTHER" id="PTHR10359:SF19">
    <property type="entry name" value="DNA REPAIR GLYCOSYLASE MJ1434-RELATED"/>
    <property type="match status" value="1"/>
</dbReference>
<sequence>MLTFKEVYDNLYCYYGPQGWWPADTPIEMIVGSILVQHTNWRNAEKALQNIKDVLTAEALDNMPLEELAYRIRPSGFYNIKAKRIKTFLDWFKKYQFQIEKIRHFDRDKLRKELLSIQGVGHETADVILLYVFDKSIFIADAYARRIFHRFGYNIPKGYDAFRIDVEEALSSSDVDLYNEYHALLVEHGKVHCKSDPICTGCPLSTYCRRLIHS</sequence>
<feature type="domain" description="HhH-GPD" evidence="5">
    <location>
        <begin position="35"/>
        <end position="191"/>
    </location>
</feature>
<dbReference type="OrthoDB" id="9802365at2"/>
<evidence type="ECO:0000256" key="3">
    <source>
        <dbReference type="ARBA" id="ARBA00023004"/>
    </source>
</evidence>
<dbReference type="SMART" id="SM00478">
    <property type="entry name" value="ENDO3c"/>
    <property type="match status" value="1"/>
</dbReference>
<dbReference type="Pfam" id="PF00730">
    <property type="entry name" value="HhH-GPD"/>
    <property type="match status" value="1"/>
</dbReference>
<dbReference type="SUPFAM" id="SSF48150">
    <property type="entry name" value="DNA-glycosylase"/>
    <property type="match status" value="1"/>
</dbReference>
<gene>
    <name evidence="6" type="ORF">BN990_00396</name>
</gene>
<dbReference type="GO" id="GO:0046872">
    <property type="term" value="F:metal ion binding"/>
    <property type="evidence" value="ECO:0007669"/>
    <property type="project" value="UniProtKB-KW"/>
</dbReference>
<dbReference type="InterPro" id="IPR023170">
    <property type="entry name" value="HhH_base_excis_C"/>
</dbReference>